<evidence type="ECO:0000313" key="2">
    <source>
        <dbReference type="EMBL" id="GHA73175.1"/>
    </source>
</evidence>
<dbReference type="EMBL" id="BMUL01000003">
    <property type="protein sequence ID" value="GHA73175.1"/>
    <property type="molecule type" value="Genomic_DNA"/>
</dbReference>
<comment type="caution">
    <text evidence="2">The sequence shown here is derived from an EMBL/GenBank/DDBJ whole genome shotgun (WGS) entry which is preliminary data.</text>
</comment>
<proteinExistence type="predicted"/>
<feature type="region of interest" description="Disordered" evidence="1">
    <location>
        <begin position="40"/>
        <end position="73"/>
    </location>
</feature>
<sequence>MDDDVGAAQLLGDGRIAHVEDVPPGLLHLAAPLVDGEDLPDLLRIGESPGQKGSDAGGGAGDRDDGPARGGPG</sequence>
<evidence type="ECO:0000256" key="1">
    <source>
        <dbReference type="SAM" id="MobiDB-lite"/>
    </source>
</evidence>
<dbReference type="Proteomes" id="UP000644020">
    <property type="component" value="Unassembled WGS sequence"/>
</dbReference>
<evidence type="ECO:0000313" key="3">
    <source>
        <dbReference type="Proteomes" id="UP000644020"/>
    </source>
</evidence>
<dbReference type="AlphaFoldDB" id="A0A918W560"/>
<protein>
    <submittedName>
        <fullName evidence="2">Uncharacterized protein</fullName>
    </submittedName>
</protein>
<reference evidence="2" key="2">
    <citation type="submission" date="2020-09" db="EMBL/GenBank/DDBJ databases">
        <authorList>
            <person name="Sun Q."/>
            <person name="Ohkuma M."/>
        </authorList>
    </citation>
    <scope>NUCLEOTIDE SEQUENCE</scope>
    <source>
        <strain evidence="2">JCM 4518</strain>
    </source>
</reference>
<name>A0A918W560_9ACTN</name>
<accession>A0A918W560</accession>
<keyword evidence="3" id="KW-1185">Reference proteome</keyword>
<reference evidence="2" key="1">
    <citation type="journal article" date="2014" name="Int. J. Syst. Evol. Microbiol.">
        <title>Complete genome sequence of Corynebacterium casei LMG S-19264T (=DSM 44701T), isolated from a smear-ripened cheese.</title>
        <authorList>
            <consortium name="US DOE Joint Genome Institute (JGI-PGF)"/>
            <person name="Walter F."/>
            <person name="Albersmeier A."/>
            <person name="Kalinowski J."/>
            <person name="Ruckert C."/>
        </authorList>
    </citation>
    <scope>NUCLEOTIDE SEQUENCE</scope>
    <source>
        <strain evidence="2">JCM 4518</strain>
    </source>
</reference>
<gene>
    <name evidence="2" type="ORF">GCM10010305_14490</name>
</gene>
<organism evidence="2 3">
    <name type="scientific">Streptomyces termitum</name>
    <dbReference type="NCBI Taxonomy" id="67368"/>
    <lineage>
        <taxon>Bacteria</taxon>
        <taxon>Bacillati</taxon>
        <taxon>Actinomycetota</taxon>
        <taxon>Actinomycetes</taxon>
        <taxon>Kitasatosporales</taxon>
        <taxon>Streptomycetaceae</taxon>
        <taxon>Streptomyces</taxon>
    </lineage>
</organism>